<dbReference type="GO" id="GO:0016020">
    <property type="term" value="C:membrane"/>
    <property type="evidence" value="ECO:0007669"/>
    <property type="project" value="UniProtKB-SubCell"/>
</dbReference>
<evidence type="ECO:0000256" key="6">
    <source>
        <dbReference type="ARBA" id="ARBA00022989"/>
    </source>
</evidence>
<dbReference type="CDD" id="cd03213">
    <property type="entry name" value="ABCG_EPDR"/>
    <property type="match status" value="1"/>
</dbReference>
<feature type="transmembrane region" description="Helical" evidence="9">
    <location>
        <begin position="1621"/>
        <end position="1640"/>
    </location>
</feature>
<dbReference type="InterPro" id="IPR017871">
    <property type="entry name" value="ABC_transporter-like_CS"/>
</dbReference>
<dbReference type="InterPro" id="IPR050352">
    <property type="entry name" value="ABCG_transporters"/>
</dbReference>
<dbReference type="InterPro" id="IPR003439">
    <property type="entry name" value="ABC_transporter-like_ATP-bd"/>
</dbReference>
<feature type="domain" description="ABC transporter" evidence="10">
    <location>
        <begin position="1073"/>
        <end position="1318"/>
    </location>
</feature>
<evidence type="ECO:0000259" key="10">
    <source>
        <dbReference type="PROSITE" id="PS50893"/>
    </source>
</evidence>
<dbReference type="RefSeq" id="XP_044553623.1">
    <property type="nucleotide sequence ID" value="XM_044690151.1"/>
</dbReference>
<evidence type="ECO:0000256" key="4">
    <source>
        <dbReference type="ARBA" id="ARBA00022741"/>
    </source>
</evidence>
<dbReference type="GO" id="GO:0016887">
    <property type="term" value="F:ATP hydrolysis activity"/>
    <property type="evidence" value="ECO:0007669"/>
    <property type="project" value="InterPro"/>
</dbReference>
<dbReference type="GO" id="GO:0140359">
    <property type="term" value="F:ABC-type transporter activity"/>
    <property type="evidence" value="ECO:0007669"/>
    <property type="project" value="InterPro"/>
</dbReference>
<keyword evidence="4" id="KW-0547">Nucleotide-binding</keyword>
<feature type="transmembrane region" description="Helical" evidence="9">
    <location>
        <begin position="1513"/>
        <end position="1533"/>
    </location>
</feature>
<keyword evidence="7 9" id="KW-0472">Membrane</keyword>
<evidence type="ECO:0000256" key="2">
    <source>
        <dbReference type="ARBA" id="ARBA00022448"/>
    </source>
</evidence>
<accession>A0AA88H0U7</accession>
<dbReference type="EMBL" id="PYSW02000007">
    <property type="protein sequence ID" value="KAG2389631.1"/>
    <property type="molecule type" value="Genomic_DNA"/>
</dbReference>
<evidence type="ECO:0000256" key="5">
    <source>
        <dbReference type="ARBA" id="ARBA00022840"/>
    </source>
</evidence>
<reference evidence="11 12" key="1">
    <citation type="journal article" date="2018" name="BMC Genomics">
        <title>The genome of Naegleria lovaniensis, the basis for a comparative approach to unravel pathogenicity factors of the human pathogenic amoeba N. fowleri.</title>
        <authorList>
            <person name="Liechti N."/>
            <person name="Schurch N."/>
            <person name="Bruggmann R."/>
            <person name="Wittwer M."/>
        </authorList>
    </citation>
    <scope>NUCLEOTIDE SEQUENCE [LARGE SCALE GENOMIC DNA]</scope>
    <source>
        <strain evidence="11 12">ATCC 30569</strain>
    </source>
</reference>
<comment type="caution">
    <text evidence="11">The sequence shown here is derived from an EMBL/GenBank/DDBJ whole genome shotgun (WGS) entry which is preliminary data.</text>
</comment>
<dbReference type="Pfam" id="PF00005">
    <property type="entry name" value="ABC_tran"/>
    <property type="match status" value="1"/>
</dbReference>
<dbReference type="FunFam" id="3.40.50.300:FF:000367">
    <property type="entry name" value="ABC transporter G family member 24"/>
    <property type="match status" value="1"/>
</dbReference>
<gene>
    <name evidence="11" type="ORF">C9374_014191</name>
</gene>
<name>A0AA88H0U7_NAELO</name>
<dbReference type="InterPro" id="IPR003593">
    <property type="entry name" value="AAA+_ATPase"/>
</dbReference>
<feature type="transmembrane region" description="Helical" evidence="9">
    <location>
        <begin position="1554"/>
        <end position="1583"/>
    </location>
</feature>
<feature type="transmembrane region" description="Helical" evidence="9">
    <location>
        <begin position="1462"/>
        <end position="1481"/>
    </location>
</feature>
<evidence type="ECO:0000256" key="3">
    <source>
        <dbReference type="ARBA" id="ARBA00022692"/>
    </source>
</evidence>
<dbReference type="SUPFAM" id="SSF52540">
    <property type="entry name" value="P-loop containing nucleoside triphosphate hydrolases"/>
    <property type="match status" value="1"/>
</dbReference>
<dbReference type="GeneID" id="68106644"/>
<feature type="transmembrane region" description="Helical" evidence="9">
    <location>
        <begin position="992"/>
        <end position="1016"/>
    </location>
</feature>
<evidence type="ECO:0000256" key="7">
    <source>
        <dbReference type="ARBA" id="ARBA00023136"/>
    </source>
</evidence>
<dbReference type="InterPro" id="IPR043926">
    <property type="entry name" value="ABCG_dom"/>
</dbReference>
<feature type="region of interest" description="Disordered" evidence="8">
    <location>
        <begin position="27"/>
        <end position="56"/>
    </location>
</feature>
<dbReference type="SMART" id="SM00382">
    <property type="entry name" value="AAA"/>
    <property type="match status" value="1"/>
</dbReference>
<organism evidence="11 12">
    <name type="scientific">Naegleria lovaniensis</name>
    <name type="common">Amoeba</name>
    <dbReference type="NCBI Taxonomy" id="51637"/>
    <lineage>
        <taxon>Eukaryota</taxon>
        <taxon>Discoba</taxon>
        <taxon>Heterolobosea</taxon>
        <taxon>Tetramitia</taxon>
        <taxon>Eutetramitia</taxon>
        <taxon>Vahlkampfiidae</taxon>
        <taxon>Naegleria</taxon>
    </lineage>
</organism>
<evidence type="ECO:0000256" key="9">
    <source>
        <dbReference type="SAM" id="Phobius"/>
    </source>
</evidence>
<dbReference type="Pfam" id="PF19055">
    <property type="entry name" value="ABC2_membrane_7"/>
    <property type="match status" value="2"/>
</dbReference>
<evidence type="ECO:0000313" key="12">
    <source>
        <dbReference type="Proteomes" id="UP000816034"/>
    </source>
</evidence>
<dbReference type="PROSITE" id="PS00211">
    <property type="entry name" value="ABC_TRANSPORTER_1"/>
    <property type="match status" value="1"/>
</dbReference>
<feature type="transmembrane region" description="Helical" evidence="9">
    <location>
        <begin position="1589"/>
        <end position="1609"/>
    </location>
</feature>
<sequence>MVANLTSFTIVASSSLPHERMEMTTSEFWSSSSSRNHKNSLSEVTKQRPFTASDTPSSGICINGTTSWLQDICVKSNDISSTSIRPSYCQYINPYVVPYPFSDHDFNTMELDPDCFDSETGKPSDDLQRAECITVQAISSAEFGPFYVSVHNNQSNETNRSEFISKRYSLFGMNTGEIYAIDFNSNELYPFLTVNQTSSKDPHEVQNDSISKLDAFVLGVNNTAAYVVSADKQQFMRIFYVDIMNPVMNSKLCKREQVGGRIEDFKSVKVGEDLYLVTLISHEDDEDSQKYHNKIKTLKFSKLGLDCLLEMNAFEYTLDLSGMDSSELNFYTFTQSMNNTERLSPSIYVRDTQMMERNLIVLQTPKTIHIVNFVESNAVIEIGANTSLSYLMFSLNAEMIENDFYISSSAVMTEELRRIDFSDNTTNTCTLSDDEKLFPSQEVHLLVTLYSNTLKSNFSKLVVRNLPEFASFVPSQDFNRTLSPVSRNDELNCDISNGYYFDSILETCSQAHEYLIELPSKALQIHSRFIDLPQAVKDYLTEASKQSSEQSEKIQQAIQFICLAVAGGDVMNPTKPFNVNQYLQCMETITNRTLELQCQAQAFGALGKDSLKEIMNDYLQYNVFIALDNNAVLIYGIQQRFCDRISKELIVKPFNQFQLIGKPIHTYISSNGQHIFISITRKKWEIESLKRYQEICNILENDPDHVFLKDYRTSCIKSPPKPININTFGFYISSCFPGMYCPSLTKNEMYSVQDRFYTERPNALLPCPIGSFCTLGSKHECPYGFICDEVKMNLPKPCTDNHYNCAFNGLTEPQAPQKGLITLAPYFPEIPIGPGLYVERTSDIDLTIKHCNKGDYCPLARAIDVGSMFDPIETTTLLECPQGTFCENSLVMTPEICFCNATFCTYCPNGSYIERACPAGFYCLGPSNIKTCKLTQYCPEGTFIPQTCEAGYYCENPKVRKICPKGHFCPSGTVRPHPCGWLSLCSEGQSSVGFNILGFFFIFICLILVFSINVGIKYVRARRAKKRDLKEKEEIEMHLSSINTNVNNREARTAYADRNMSQHYGSNNLGVNIEFENLSLTVEQAGEHKIVLNNVSGMIKHSELTGIMGCSGSGKTSFITSLSGRAYYGQRTGKVKLNGQEDDLTRFKKLVGFVPQNDIMLPSMTVYETLYFAAKCRLDKSKTNEQVENLVSSIISVLGLEDVKHSLIGDEKKRGISGGQKKRVNIGMELSAVPSVLFLDEPTSGLDSSTSKEIIEILRSIAVNQHLTIVTVIHQPRYEIFTMFHKIMLLGKGGRVVYFGPSVKAMDYFQSLGFQPPVNVNPADFMLDIISGNVSREQDTHFDPEQLFEMWEERSHLWSGDNSQKTISVDNSPAVDASPTNLTQHDLEESNDAATDSHHTQISHHHREDSHPSLSHQSEDSMDCSYEALKQEHNSRHVSYFSQFIMCLKRCIFQSTRETKSFVLDCFLVYIAGLAIGVIFYDTRYIGPPLTEIIEQCPEAMRYKCALPVDDPIITMGAILSMGLALCGVMSSLSNFGDEIVVFIREYESNISPLMYFLAKNLMQIPIIFLTPGIFISIFYIISNPQGDVWQYYLVLFNVNFVSYGIGYLLSTLFPSSFSKVAGVVFVVINNLIAGMRPTIPQMNDMFFPMPYIYSLSYLRYATEALYLFEVKKYTSVYSVESGMELLGYQFSDQTKCVWILPLFGIFYRILAYLSLVLLPPGVYVKKLWRGLFNYKQHWKKMKEWMERKRLFSARGNATRLDSHQYRDLELY</sequence>
<keyword evidence="5" id="KW-0067">ATP-binding</keyword>
<feature type="transmembrane region" description="Helical" evidence="9">
    <location>
        <begin position="1699"/>
        <end position="1719"/>
    </location>
</feature>
<evidence type="ECO:0000313" key="11">
    <source>
        <dbReference type="EMBL" id="KAG2389631.1"/>
    </source>
</evidence>
<proteinExistence type="predicted"/>
<feature type="compositionally biased region" description="Polar residues" evidence="8">
    <location>
        <begin position="39"/>
        <end position="56"/>
    </location>
</feature>
<feature type="region of interest" description="Disordered" evidence="8">
    <location>
        <begin position="1388"/>
        <end position="1419"/>
    </location>
</feature>
<dbReference type="Gene3D" id="3.40.50.300">
    <property type="entry name" value="P-loop containing nucleotide triphosphate hydrolases"/>
    <property type="match status" value="1"/>
</dbReference>
<dbReference type="PANTHER" id="PTHR48041">
    <property type="entry name" value="ABC TRANSPORTER G FAMILY MEMBER 28"/>
    <property type="match status" value="1"/>
</dbReference>
<dbReference type="Proteomes" id="UP000816034">
    <property type="component" value="Unassembled WGS sequence"/>
</dbReference>
<keyword evidence="12" id="KW-1185">Reference proteome</keyword>
<dbReference type="PROSITE" id="PS50893">
    <property type="entry name" value="ABC_TRANSPORTER_2"/>
    <property type="match status" value="1"/>
</dbReference>
<evidence type="ECO:0000256" key="1">
    <source>
        <dbReference type="ARBA" id="ARBA00004141"/>
    </source>
</evidence>
<dbReference type="InterPro" id="IPR027417">
    <property type="entry name" value="P-loop_NTPase"/>
</dbReference>
<comment type="subcellular location">
    <subcellularLocation>
        <location evidence="1">Membrane</location>
        <topology evidence="1">Multi-pass membrane protein</topology>
    </subcellularLocation>
</comment>
<evidence type="ECO:0000256" key="8">
    <source>
        <dbReference type="SAM" id="MobiDB-lite"/>
    </source>
</evidence>
<dbReference type="PANTHER" id="PTHR48041:SF91">
    <property type="entry name" value="ABC TRANSPORTER G FAMILY MEMBER 28"/>
    <property type="match status" value="1"/>
</dbReference>
<protein>
    <recommendedName>
        <fullName evidence="10">ABC transporter domain-containing protein</fullName>
    </recommendedName>
</protein>
<dbReference type="GO" id="GO:0005524">
    <property type="term" value="F:ATP binding"/>
    <property type="evidence" value="ECO:0007669"/>
    <property type="project" value="UniProtKB-KW"/>
</dbReference>
<keyword evidence="6 9" id="KW-1133">Transmembrane helix</keyword>
<keyword evidence="3 9" id="KW-0812">Transmembrane</keyword>
<keyword evidence="2" id="KW-0813">Transport</keyword>